<name>A0ABM9H205_STRGL</name>
<evidence type="ECO:0000313" key="2">
    <source>
        <dbReference type="EMBL" id="CAH9417659.1"/>
    </source>
</evidence>
<dbReference type="Proteomes" id="UP001154015">
    <property type="component" value="Unassembled WGS sequence"/>
</dbReference>
<reference evidence="2" key="1">
    <citation type="submission" date="2022-03" db="EMBL/GenBank/DDBJ databases">
        <authorList>
            <person name="Leyn A S."/>
        </authorList>
    </citation>
    <scope>NUCLEOTIDE SEQUENCE</scope>
    <source>
        <strain evidence="2">Streptomyces globisporus 4-3</strain>
    </source>
</reference>
<accession>A0ABM9H205</accession>
<proteinExistence type="predicted"/>
<organism evidence="2 3">
    <name type="scientific">Streptomyces globisporus</name>
    <dbReference type="NCBI Taxonomy" id="1908"/>
    <lineage>
        <taxon>Bacteria</taxon>
        <taxon>Bacillati</taxon>
        <taxon>Actinomycetota</taxon>
        <taxon>Actinomycetes</taxon>
        <taxon>Kitasatosporales</taxon>
        <taxon>Streptomycetaceae</taxon>
        <taxon>Streptomyces</taxon>
    </lineage>
</organism>
<keyword evidence="3" id="KW-1185">Reference proteome</keyword>
<evidence type="ECO:0000313" key="3">
    <source>
        <dbReference type="Proteomes" id="UP001154015"/>
    </source>
</evidence>
<comment type="caution">
    <text evidence="2">The sequence shown here is derived from an EMBL/GenBank/DDBJ whole genome shotgun (WGS) entry which is preliminary data.</text>
</comment>
<protein>
    <submittedName>
        <fullName evidence="2">Uncharacterized protein</fullName>
    </submittedName>
</protein>
<sequence length="45" mass="4900">MLNIVGNYSRISPRSESRAGEEREETCANTPIPEGETGVYTVKSA</sequence>
<evidence type="ECO:0000256" key="1">
    <source>
        <dbReference type="SAM" id="MobiDB-lite"/>
    </source>
</evidence>
<gene>
    <name evidence="2" type="ORF">SGL43_04706</name>
</gene>
<dbReference type="EMBL" id="CAKXYP010000014">
    <property type="protein sequence ID" value="CAH9417659.1"/>
    <property type="molecule type" value="Genomic_DNA"/>
</dbReference>
<feature type="region of interest" description="Disordered" evidence="1">
    <location>
        <begin position="1"/>
        <end position="45"/>
    </location>
</feature>